<dbReference type="GO" id="GO:0004630">
    <property type="term" value="F:phospholipase D activity"/>
    <property type="evidence" value="ECO:0007669"/>
    <property type="project" value="UniProtKB-EC"/>
</dbReference>
<evidence type="ECO:0000256" key="5">
    <source>
        <dbReference type="ARBA" id="ARBA00022801"/>
    </source>
</evidence>
<dbReference type="EC" id="3.1.4.4" evidence="2"/>
<evidence type="ECO:0000313" key="10">
    <source>
        <dbReference type="EMBL" id="KAK3020371.1"/>
    </source>
</evidence>
<dbReference type="InterPro" id="IPR015679">
    <property type="entry name" value="PLipase_D_fam"/>
</dbReference>
<dbReference type="InterPro" id="IPR024632">
    <property type="entry name" value="PLipase_D_C"/>
</dbReference>
<dbReference type="SUPFAM" id="SSF56024">
    <property type="entry name" value="Phospholipase D/nuclease"/>
    <property type="match status" value="1"/>
</dbReference>
<evidence type="ECO:0000256" key="6">
    <source>
        <dbReference type="ARBA" id="ARBA00022837"/>
    </source>
</evidence>
<comment type="caution">
    <text evidence="10">The sequence shown here is derived from an EMBL/GenBank/DDBJ whole genome shotgun (WGS) entry which is preliminary data.</text>
</comment>
<evidence type="ECO:0000313" key="11">
    <source>
        <dbReference type="Proteomes" id="UP001188597"/>
    </source>
</evidence>
<keyword evidence="8" id="KW-0443">Lipid metabolism</keyword>
<name>A0AA89B398_9ASTE</name>
<dbReference type="InterPro" id="IPR001736">
    <property type="entry name" value="PLipase_D/transphosphatidylase"/>
</dbReference>
<dbReference type="AlphaFoldDB" id="A0AA89B398"/>
<dbReference type="PANTHER" id="PTHR18896">
    <property type="entry name" value="PHOSPHOLIPASE D"/>
    <property type="match status" value="1"/>
</dbReference>
<feature type="domain" description="PLD phosphodiesterase" evidence="9">
    <location>
        <begin position="29"/>
        <end position="64"/>
    </location>
</feature>
<evidence type="ECO:0000256" key="1">
    <source>
        <dbReference type="ARBA" id="ARBA00000798"/>
    </source>
</evidence>
<dbReference type="GO" id="GO:0009395">
    <property type="term" value="P:phospholipid catabolic process"/>
    <property type="evidence" value="ECO:0007669"/>
    <property type="project" value="TreeGrafter"/>
</dbReference>
<keyword evidence="7" id="KW-0442">Lipid degradation</keyword>
<keyword evidence="3" id="KW-0479">Metal-binding</keyword>
<keyword evidence="4" id="KW-0677">Repeat</keyword>
<dbReference type="Pfam" id="PF00614">
    <property type="entry name" value="PLDc"/>
    <property type="match status" value="1"/>
</dbReference>
<dbReference type="Pfam" id="PF12357">
    <property type="entry name" value="PLD_C"/>
    <property type="match status" value="1"/>
</dbReference>
<dbReference type="GO" id="GO:0005886">
    <property type="term" value="C:plasma membrane"/>
    <property type="evidence" value="ECO:0007669"/>
    <property type="project" value="TreeGrafter"/>
</dbReference>
<comment type="catalytic activity">
    <reaction evidence="1">
        <text>a 1,2-diacyl-sn-glycero-3-phosphocholine + H2O = a 1,2-diacyl-sn-glycero-3-phosphate + choline + H(+)</text>
        <dbReference type="Rhea" id="RHEA:14445"/>
        <dbReference type="ChEBI" id="CHEBI:15354"/>
        <dbReference type="ChEBI" id="CHEBI:15377"/>
        <dbReference type="ChEBI" id="CHEBI:15378"/>
        <dbReference type="ChEBI" id="CHEBI:57643"/>
        <dbReference type="ChEBI" id="CHEBI:58608"/>
        <dbReference type="EC" id="3.1.4.4"/>
    </reaction>
</comment>
<evidence type="ECO:0000259" key="9">
    <source>
        <dbReference type="PROSITE" id="PS50035"/>
    </source>
</evidence>
<keyword evidence="11" id="KW-1185">Reference proteome</keyword>
<evidence type="ECO:0000256" key="7">
    <source>
        <dbReference type="ARBA" id="ARBA00022963"/>
    </source>
</evidence>
<evidence type="ECO:0000256" key="2">
    <source>
        <dbReference type="ARBA" id="ARBA00012027"/>
    </source>
</evidence>
<organism evidence="10 11">
    <name type="scientific">Escallonia herrerae</name>
    <dbReference type="NCBI Taxonomy" id="1293975"/>
    <lineage>
        <taxon>Eukaryota</taxon>
        <taxon>Viridiplantae</taxon>
        <taxon>Streptophyta</taxon>
        <taxon>Embryophyta</taxon>
        <taxon>Tracheophyta</taxon>
        <taxon>Spermatophyta</taxon>
        <taxon>Magnoliopsida</taxon>
        <taxon>eudicotyledons</taxon>
        <taxon>Gunneridae</taxon>
        <taxon>Pentapetalae</taxon>
        <taxon>asterids</taxon>
        <taxon>campanulids</taxon>
        <taxon>Escalloniales</taxon>
        <taxon>Escalloniaceae</taxon>
        <taxon>Escallonia</taxon>
    </lineage>
</organism>
<dbReference type="PROSITE" id="PS50035">
    <property type="entry name" value="PLD"/>
    <property type="match status" value="1"/>
</dbReference>
<dbReference type="Proteomes" id="UP001188597">
    <property type="component" value="Unassembled WGS sequence"/>
</dbReference>
<dbReference type="GO" id="GO:0046872">
    <property type="term" value="F:metal ion binding"/>
    <property type="evidence" value="ECO:0007669"/>
    <property type="project" value="UniProtKB-KW"/>
</dbReference>
<keyword evidence="6" id="KW-0106">Calcium</keyword>
<sequence length="306" mass="34745">MYNISSIFRDVKSKVWLMLLLFAAVEVGTIYTHHQKSVIVDADAGNNQRSFIAFLGGLDLCDGRYDTPEHPILRTLKTVHEDDYHNPTYAGNVVGCPREPWHDLHCKIDGPAAYDVLSNFEERWLKASKPHGIKKLKMSYDDALLRIERTPEIMGVDDSPCVSDNSPESWHVQYYHVAFREEIILGTNQMLNYDHFLSGSLAHSFGLLSLKHYHMACCANNLIPMEIAAAKIESHERFAAYIVVPMWQEGNPTGAATQRMSLWTVHLGVIEDCFTSPESLECVRRVKTKGETNWKQFAADEGTEMR</sequence>
<dbReference type="EMBL" id="JAVXUP010000818">
    <property type="protein sequence ID" value="KAK3020371.1"/>
    <property type="molecule type" value="Genomic_DNA"/>
</dbReference>
<proteinExistence type="predicted"/>
<keyword evidence="5" id="KW-0378">Hydrolase</keyword>
<reference evidence="10" key="1">
    <citation type="submission" date="2022-12" db="EMBL/GenBank/DDBJ databases">
        <title>Draft genome assemblies for two species of Escallonia (Escalloniales).</title>
        <authorList>
            <person name="Chanderbali A."/>
            <person name="Dervinis C."/>
            <person name="Anghel I."/>
            <person name="Soltis D."/>
            <person name="Soltis P."/>
            <person name="Zapata F."/>
        </authorList>
    </citation>
    <scope>NUCLEOTIDE SEQUENCE</scope>
    <source>
        <strain evidence="10">UCBG64.0493</strain>
        <tissue evidence="10">Leaf</tissue>
    </source>
</reference>
<dbReference type="PANTHER" id="PTHR18896:SF65">
    <property type="entry name" value="PHOSPHOLIPASE D BETA 1"/>
    <property type="match status" value="1"/>
</dbReference>
<dbReference type="Gene3D" id="3.30.870.10">
    <property type="entry name" value="Endonuclease Chain A"/>
    <property type="match status" value="1"/>
</dbReference>
<evidence type="ECO:0000256" key="4">
    <source>
        <dbReference type="ARBA" id="ARBA00022737"/>
    </source>
</evidence>
<gene>
    <name evidence="10" type="ORF">RJ639_047824</name>
</gene>
<protein>
    <recommendedName>
        <fullName evidence="2">phospholipase D</fullName>
        <ecNumber evidence="2">3.1.4.4</ecNumber>
    </recommendedName>
</protein>
<evidence type="ECO:0000256" key="8">
    <source>
        <dbReference type="ARBA" id="ARBA00023098"/>
    </source>
</evidence>
<accession>A0AA89B398</accession>
<evidence type="ECO:0000256" key="3">
    <source>
        <dbReference type="ARBA" id="ARBA00022723"/>
    </source>
</evidence>